<feature type="domain" description="2EXR" evidence="1">
    <location>
        <begin position="94"/>
        <end position="146"/>
    </location>
</feature>
<dbReference type="Pfam" id="PF20150">
    <property type="entry name" value="2EXR"/>
    <property type="match status" value="1"/>
</dbReference>
<dbReference type="PANTHER" id="PTHR42085">
    <property type="entry name" value="F-BOX DOMAIN-CONTAINING PROTEIN"/>
    <property type="match status" value="1"/>
</dbReference>
<dbReference type="RefSeq" id="XP_047759990.1">
    <property type="nucleotide sequence ID" value="XM_047906951.1"/>
</dbReference>
<reference evidence="2" key="1">
    <citation type="submission" date="2021-12" db="EMBL/GenBank/DDBJ databases">
        <authorList>
            <person name="Zaccaron A."/>
            <person name="Stergiopoulos I."/>
        </authorList>
    </citation>
    <scope>NUCLEOTIDE SEQUENCE</scope>
    <source>
        <strain evidence="2">Race5_Kim</strain>
    </source>
</reference>
<proteinExistence type="predicted"/>
<reference evidence="2" key="2">
    <citation type="journal article" date="2022" name="Microb. Genom.">
        <title>A chromosome-scale genome assembly of the tomato pathogen Cladosporium fulvum reveals a compartmentalized genome architecture and the presence of a dispensable chromosome.</title>
        <authorList>
            <person name="Zaccaron A.Z."/>
            <person name="Chen L.H."/>
            <person name="Samaras A."/>
            <person name="Stergiopoulos I."/>
        </authorList>
    </citation>
    <scope>NUCLEOTIDE SEQUENCE</scope>
    <source>
        <strain evidence="2">Race5_Kim</strain>
    </source>
</reference>
<dbReference type="GeneID" id="71987681"/>
<accession>A0A9Q8LE98</accession>
<gene>
    <name evidence="2" type="ORF">CLAFUR5_07803</name>
</gene>
<dbReference type="OrthoDB" id="3648975at2759"/>
<dbReference type="InterPro" id="IPR038883">
    <property type="entry name" value="AN11006-like"/>
</dbReference>
<dbReference type="KEGG" id="ffu:CLAFUR5_07803"/>
<evidence type="ECO:0000313" key="2">
    <source>
        <dbReference type="EMBL" id="UJO15624.1"/>
    </source>
</evidence>
<evidence type="ECO:0000313" key="3">
    <source>
        <dbReference type="Proteomes" id="UP000756132"/>
    </source>
</evidence>
<evidence type="ECO:0000259" key="1">
    <source>
        <dbReference type="Pfam" id="PF20150"/>
    </source>
</evidence>
<dbReference type="Proteomes" id="UP000756132">
    <property type="component" value="Chromosome 3"/>
</dbReference>
<organism evidence="2 3">
    <name type="scientific">Passalora fulva</name>
    <name type="common">Tomato leaf mold</name>
    <name type="synonym">Cladosporium fulvum</name>
    <dbReference type="NCBI Taxonomy" id="5499"/>
    <lineage>
        <taxon>Eukaryota</taxon>
        <taxon>Fungi</taxon>
        <taxon>Dikarya</taxon>
        <taxon>Ascomycota</taxon>
        <taxon>Pezizomycotina</taxon>
        <taxon>Dothideomycetes</taxon>
        <taxon>Dothideomycetidae</taxon>
        <taxon>Mycosphaerellales</taxon>
        <taxon>Mycosphaerellaceae</taxon>
        <taxon>Fulvia</taxon>
    </lineage>
</organism>
<dbReference type="PANTHER" id="PTHR42085:SF2">
    <property type="entry name" value="F-BOX DOMAIN-CONTAINING PROTEIN"/>
    <property type="match status" value="1"/>
</dbReference>
<dbReference type="AlphaFoldDB" id="A0A9Q8LE98"/>
<name>A0A9Q8LE98_PASFU</name>
<protein>
    <recommendedName>
        <fullName evidence="1">2EXR domain-containing protein</fullName>
    </recommendedName>
</protein>
<sequence length="320" mass="36116">MSRPGATTMLGLLYEGSDFEAWKERLRGLLQQQDLDLDHLTQNPHNYDAASRRNIIIRASVSESVLTRLRTPAIWSVPTGPLLKILKRRAQPFRFLDLPAELRNHIYELALPHSSVAHGSQRHAKSGLPALLHTSSKIRRETLSIYFEQAVFRFVIPRSPEEGPGIESTVQHIKTWAKVVVREHVTHLRHVELLQDVRVADDLHISAHLDTNRGLGYCYGGPAYLDDAIMQHTSETRNRKEVKGEDIIAMLTTNLELWKRTTTLPTAEELLSSVPPEGISLPKFRAMFRGQGVGTTIGSEDLVNSVLAYHRASKLVFHRP</sequence>
<keyword evidence="3" id="KW-1185">Reference proteome</keyword>
<dbReference type="InterPro" id="IPR045518">
    <property type="entry name" value="2EXR"/>
</dbReference>
<dbReference type="EMBL" id="CP090165">
    <property type="protein sequence ID" value="UJO15624.1"/>
    <property type="molecule type" value="Genomic_DNA"/>
</dbReference>